<evidence type="ECO:0000313" key="12">
    <source>
        <dbReference type="Proteomes" id="UP000319732"/>
    </source>
</evidence>
<evidence type="ECO:0000256" key="1">
    <source>
        <dbReference type="ARBA" id="ARBA00005006"/>
    </source>
</evidence>
<dbReference type="GO" id="GO:0005524">
    <property type="term" value="F:ATP binding"/>
    <property type="evidence" value="ECO:0007669"/>
    <property type="project" value="UniProtKB-KW"/>
</dbReference>
<evidence type="ECO:0000256" key="3">
    <source>
        <dbReference type="ARBA" id="ARBA00022598"/>
    </source>
</evidence>
<gene>
    <name evidence="8" type="primary">gshA</name>
    <name evidence="11" type="ORF">FKG94_07215</name>
</gene>
<evidence type="ECO:0000256" key="7">
    <source>
        <dbReference type="ARBA" id="ARBA00048819"/>
    </source>
</evidence>
<dbReference type="InterPro" id="IPR007370">
    <property type="entry name" value="Glu_cys_ligase"/>
</dbReference>
<dbReference type="AlphaFoldDB" id="A0A545TZ75"/>
<dbReference type="PANTHER" id="PTHR38761:SF1">
    <property type="entry name" value="GLUTAMATE--CYSTEINE LIGASE"/>
    <property type="match status" value="1"/>
</dbReference>
<evidence type="ECO:0000256" key="9">
    <source>
        <dbReference type="RuleBase" id="RU004391"/>
    </source>
</evidence>
<organism evidence="11 12">
    <name type="scientific">Exilibacterium tricleocarpae</name>
    <dbReference type="NCBI Taxonomy" id="2591008"/>
    <lineage>
        <taxon>Bacteria</taxon>
        <taxon>Pseudomonadati</taxon>
        <taxon>Pseudomonadota</taxon>
        <taxon>Gammaproteobacteria</taxon>
        <taxon>Cellvibrionales</taxon>
        <taxon>Cellvibrionaceae</taxon>
        <taxon>Exilibacterium</taxon>
    </lineage>
</organism>
<dbReference type="SUPFAM" id="SSF55931">
    <property type="entry name" value="Glutamine synthetase/guanido kinase"/>
    <property type="match status" value="1"/>
</dbReference>
<dbReference type="EMBL" id="VHSG01000007">
    <property type="protein sequence ID" value="TQV82518.1"/>
    <property type="molecule type" value="Genomic_DNA"/>
</dbReference>
<keyword evidence="12" id="KW-1185">Reference proteome</keyword>
<dbReference type="Pfam" id="PF04262">
    <property type="entry name" value="Glu_cys_ligase"/>
    <property type="match status" value="1"/>
</dbReference>
<comment type="catalytic activity">
    <reaction evidence="7 8 9">
        <text>L-cysteine + L-glutamate + ATP = gamma-L-glutamyl-L-cysteine + ADP + phosphate + H(+)</text>
        <dbReference type="Rhea" id="RHEA:13285"/>
        <dbReference type="ChEBI" id="CHEBI:15378"/>
        <dbReference type="ChEBI" id="CHEBI:29985"/>
        <dbReference type="ChEBI" id="CHEBI:30616"/>
        <dbReference type="ChEBI" id="CHEBI:35235"/>
        <dbReference type="ChEBI" id="CHEBI:43474"/>
        <dbReference type="ChEBI" id="CHEBI:58173"/>
        <dbReference type="ChEBI" id="CHEBI:456216"/>
        <dbReference type="EC" id="6.3.2.2"/>
    </reaction>
</comment>
<comment type="similarity">
    <text evidence="2 8">Belongs to the glutamate--cysteine ligase type 1 family. Type 1 subfamily.</text>
</comment>
<evidence type="ECO:0000259" key="10">
    <source>
        <dbReference type="Pfam" id="PF04262"/>
    </source>
</evidence>
<keyword evidence="4 8" id="KW-0317">Glutathione biosynthesis</keyword>
<evidence type="ECO:0000313" key="11">
    <source>
        <dbReference type="EMBL" id="TQV82518.1"/>
    </source>
</evidence>
<dbReference type="InterPro" id="IPR014746">
    <property type="entry name" value="Gln_synth/guanido_kin_cat_dom"/>
</dbReference>
<dbReference type="GO" id="GO:0004357">
    <property type="term" value="F:glutamate-cysteine ligase activity"/>
    <property type="evidence" value="ECO:0007669"/>
    <property type="project" value="UniProtKB-UniRule"/>
</dbReference>
<comment type="pathway">
    <text evidence="1 8 9">Sulfur metabolism; glutathione biosynthesis; glutathione from L-cysteine and L-glutamate: step 1/2.</text>
</comment>
<dbReference type="RefSeq" id="WP_142903534.1">
    <property type="nucleotide sequence ID" value="NZ_ML660090.1"/>
</dbReference>
<sequence>MSLSQSLLAALGEPANTPLITGILRGIEKESLRITPAGHLACTPHPQQLGAALTHPQITTDFSEALLEFITPPSHRVEEVLAHLENIHRFTYQQLQNEYLWVSSMPCMLSNDDEVPVANYGTSNVGRMKTVYRYGLGHRYGRLMQTIAGIHYNFSLPTAFWAFLHTHENSSQELQAFKTERYFALIRNFRRYYWLLIYLFGAAPAVCRTFVSDRKHSLVPHGDDHHTLHTPYATSLRMGDLGYQSQAQEALVVCYNNLSSYLHTLCGAITQPHPDYEAIGLRNGAGEYQQLNTSLLQIENEFYSSIRPKRTAHSGETALGALHDRGVEYIEVRCIDLNPYEPLGIDAGQIHFLDTFLLYCLLKDSPEANNTEYRHILENQRRIVYRGREPGLTLLDSEGAEIGLKDWGMALLEELAPVAGLLDRATGSDHHATALGQQRGKVEDAQLTPSARVLRDMEEQGVTFFRLAMNQAERHSQALTATPLDQRTELRFRAMAATSLQEQAAVEAADTLSFEEYLQRFYAQYRYCNCNQP</sequence>
<dbReference type="EC" id="6.3.2.2" evidence="8"/>
<accession>A0A545TZ75</accession>
<dbReference type="UniPathway" id="UPA00142">
    <property type="reaction ID" value="UER00209"/>
</dbReference>
<dbReference type="HAMAP" id="MF_00578">
    <property type="entry name" value="Glu_cys_ligase"/>
    <property type="match status" value="1"/>
</dbReference>
<evidence type="ECO:0000256" key="8">
    <source>
        <dbReference type="HAMAP-Rule" id="MF_00578"/>
    </source>
</evidence>
<evidence type="ECO:0000256" key="4">
    <source>
        <dbReference type="ARBA" id="ARBA00022684"/>
    </source>
</evidence>
<dbReference type="NCBIfam" id="TIGR01434">
    <property type="entry name" value="glu_cys_ligase"/>
    <property type="match status" value="1"/>
</dbReference>
<keyword evidence="5 8" id="KW-0547">Nucleotide-binding</keyword>
<dbReference type="Gene3D" id="3.30.590.20">
    <property type="match status" value="1"/>
</dbReference>
<evidence type="ECO:0000256" key="2">
    <source>
        <dbReference type="ARBA" id="ARBA00008772"/>
    </source>
</evidence>
<dbReference type="GO" id="GO:0046872">
    <property type="term" value="F:metal ion binding"/>
    <property type="evidence" value="ECO:0007669"/>
    <property type="project" value="TreeGrafter"/>
</dbReference>
<name>A0A545TZ75_9GAMM</name>
<comment type="caution">
    <text evidence="11">The sequence shown here is derived from an EMBL/GenBank/DDBJ whole genome shotgun (WGS) entry which is preliminary data.</text>
</comment>
<evidence type="ECO:0000256" key="6">
    <source>
        <dbReference type="ARBA" id="ARBA00022840"/>
    </source>
</evidence>
<dbReference type="InterPro" id="IPR006334">
    <property type="entry name" value="Glut_cys_ligase"/>
</dbReference>
<protein>
    <recommendedName>
        <fullName evidence="8">Glutamate--cysteine ligase</fullName>
        <ecNumber evidence="8">6.3.2.2</ecNumber>
    </recommendedName>
    <alternativeName>
        <fullName evidence="8">Gamma-ECS</fullName>
        <shortName evidence="8">GCS</shortName>
    </alternativeName>
    <alternativeName>
        <fullName evidence="8">Gamma-glutamylcysteine synthetase</fullName>
    </alternativeName>
</protein>
<dbReference type="GO" id="GO:0006750">
    <property type="term" value="P:glutathione biosynthetic process"/>
    <property type="evidence" value="ECO:0007669"/>
    <property type="project" value="UniProtKB-UniRule"/>
</dbReference>
<proteinExistence type="inferred from homology"/>
<reference evidence="11 12" key="1">
    <citation type="submission" date="2019-06" db="EMBL/GenBank/DDBJ databases">
        <title>Whole genome sequence for Cellvibrionaceae sp. R142.</title>
        <authorList>
            <person name="Wang G."/>
        </authorList>
    </citation>
    <scope>NUCLEOTIDE SEQUENCE [LARGE SCALE GENOMIC DNA]</scope>
    <source>
        <strain evidence="11 12">R142</strain>
    </source>
</reference>
<feature type="domain" description="Glutamate--cysteine ligase" evidence="10">
    <location>
        <begin position="9"/>
        <end position="383"/>
    </location>
</feature>
<evidence type="ECO:0000256" key="5">
    <source>
        <dbReference type="ARBA" id="ARBA00022741"/>
    </source>
</evidence>
<keyword evidence="3 8" id="KW-0436">Ligase</keyword>
<dbReference type="Proteomes" id="UP000319732">
    <property type="component" value="Unassembled WGS sequence"/>
</dbReference>
<dbReference type="PANTHER" id="PTHR38761">
    <property type="entry name" value="GLUTAMATE--CYSTEINE LIGASE"/>
    <property type="match status" value="1"/>
</dbReference>
<keyword evidence="6 8" id="KW-0067">ATP-binding</keyword>
<dbReference type="OrthoDB" id="9803907at2"/>
<dbReference type="GO" id="GO:0005829">
    <property type="term" value="C:cytosol"/>
    <property type="evidence" value="ECO:0007669"/>
    <property type="project" value="TreeGrafter"/>
</dbReference>